<protein>
    <submittedName>
        <fullName evidence="2">Uncharacterized protein</fullName>
    </submittedName>
</protein>
<evidence type="ECO:0000256" key="1">
    <source>
        <dbReference type="SAM" id="MobiDB-lite"/>
    </source>
</evidence>
<keyword evidence="3" id="KW-1185">Reference proteome</keyword>
<evidence type="ECO:0000313" key="3">
    <source>
        <dbReference type="Proteomes" id="UP000735302"/>
    </source>
</evidence>
<organism evidence="2 3">
    <name type="scientific">Plakobranchus ocellatus</name>
    <dbReference type="NCBI Taxonomy" id="259542"/>
    <lineage>
        <taxon>Eukaryota</taxon>
        <taxon>Metazoa</taxon>
        <taxon>Spiralia</taxon>
        <taxon>Lophotrochozoa</taxon>
        <taxon>Mollusca</taxon>
        <taxon>Gastropoda</taxon>
        <taxon>Heterobranchia</taxon>
        <taxon>Euthyneura</taxon>
        <taxon>Panpulmonata</taxon>
        <taxon>Sacoglossa</taxon>
        <taxon>Placobranchoidea</taxon>
        <taxon>Plakobranchidae</taxon>
        <taxon>Plakobranchus</taxon>
    </lineage>
</organism>
<dbReference type="EMBL" id="BLXT01003024">
    <property type="protein sequence ID" value="GFN99945.1"/>
    <property type="molecule type" value="Genomic_DNA"/>
</dbReference>
<sequence length="157" mass="18027">MFHNGWSVVATRFVWREISLDRTGRKHKRAGRRDGIRRRGELSKEERDRGITKRSVHDSGQKLTNSIYLFLSHWSNADRTLALKVKGQARSFCHCESTILTGSVAYSRTCTDGCGMANFMLWFSGSTKLIEHDGENWRNRWGMNGLLLLLLLLLLPC</sequence>
<evidence type="ECO:0000313" key="2">
    <source>
        <dbReference type="EMBL" id="GFN99945.1"/>
    </source>
</evidence>
<proteinExistence type="predicted"/>
<feature type="region of interest" description="Disordered" evidence="1">
    <location>
        <begin position="26"/>
        <end position="55"/>
    </location>
</feature>
<gene>
    <name evidence="2" type="ORF">PoB_002645100</name>
</gene>
<feature type="compositionally biased region" description="Basic and acidic residues" evidence="1">
    <location>
        <begin position="32"/>
        <end position="55"/>
    </location>
</feature>
<reference evidence="2 3" key="1">
    <citation type="journal article" date="2021" name="Elife">
        <title>Chloroplast acquisition without the gene transfer in kleptoplastic sea slugs, Plakobranchus ocellatus.</title>
        <authorList>
            <person name="Maeda T."/>
            <person name="Takahashi S."/>
            <person name="Yoshida T."/>
            <person name="Shimamura S."/>
            <person name="Takaki Y."/>
            <person name="Nagai Y."/>
            <person name="Toyoda A."/>
            <person name="Suzuki Y."/>
            <person name="Arimoto A."/>
            <person name="Ishii H."/>
            <person name="Satoh N."/>
            <person name="Nishiyama T."/>
            <person name="Hasebe M."/>
            <person name="Maruyama T."/>
            <person name="Minagawa J."/>
            <person name="Obokata J."/>
            <person name="Shigenobu S."/>
        </authorList>
    </citation>
    <scope>NUCLEOTIDE SEQUENCE [LARGE SCALE GENOMIC DNA]</scope>
</reference>
<dbReference type="AlphaFoldDB" id="A0AAV3ZVH6"/>
<accession>A0AAV3ZVH6</accession>
<name>A0AAV3ZVH6_9GAST</name>
<dbReference type="Proteomes" id="UP000735302">
    <property type="component" value="Unassembled WGS sequence"/>
</dbReference>
<comment type="caution">
    <text evidence="2">The sequence shown here is derived from an EMBL/GenBank/DDBJ whole genome shotgun (WGS) entry which is preliminary data.</text>
</comment>